<keyword evidence="1" id="KW-0853">WD repeat</keyword>
<feature type="transmembrane region" description="Helical" evidence="4">
    <location>
        <begin position="253"/>
        <end position="273"/>
    </location>
</feature>
<protein>
    <submittedName>
        <fullName evidence="5">Uncharacterized protein</fullName>
    </submittedName>
</protein>
<dbReference type="PANTHER" id="PTHR22838">
    <property type="entry name" value="WD REPEAT PROTEIN 26-RELATED"/>
    <property type="match status" value="1"/>
</dbReference>
<dbReference type="SUPFAM" id="SSF50969">
    <property type="entry name" value="YVTN repeat-like/Quinoprotein amine dehydrogenase"/>
    <property type="match status" value="1"/>
</dbReference>
<keyword evidence="4" id="KW-0812">Transmembrane</keyword>
<feature type="compositionally biased region" description="Polar residues" evidence="3">
    <location>
        <begin position="132"/>
        <end position="147"/>
    </location>
</feature>
<evidence type="ECO:0000256" key="4">
    <source>
        <dbReference type="SAM" id="Phobius"/>
    </source>
</evidence>
<feature type="transmembrane region" description="Helical" evidence="4">
    <location>
        <begin position="325"/>
        <end position="349"/>
    </location>
</feature>
<evidence type="ECO:0000256" key="1">
    <source>
        <dbReference type="ARBA" id="ARBA00022574"/>
    </source>
</evidence>
<name>A0A0C3QDI6_9AGAM</name>
<reference evidence="5 6" key="1">
    <citation type="submission" date="2014-04" db="EMBL/GenBank/DDBJ databases">
        <authorList>
            <consortium name="DOE Joint Genome Institute"/>
            <person name="Kuo A."/>
            <person name="Girlanda M."/>
            <person name="Perotto S."/>
            <person name="Kohler A."/>
            <person name="Nagy L.G."/>
            <person name="Floudas D."/>
            <person name="Copeland A."/>
            <person name="Barry K.W."/>
            <person name="Cichocki N."/>
            <person name="Veneault-Fourrey C."/>
            <person name="LaButti K."/>
            <person name="Lindquist E.A."/>
            <person name="Lipzen A."/>
            <person name="Lundell T."/>
            <person name="Morin E."/>
            <person name="Murat C."/>
            <person name="Sun H."/>
            <person name="Tunlid A."/>
            <person name="Henrissat B."/>
            <person name="Grigoriev I.V."/>
            <person name="Hibbett D.S."/>
            <person name="Martin F."/>
            <person name="Nordberg H.P."/>
            <person name="Cantor M.N."/>
            <person name="Hua S.X."/>
        </authorList>
    </citation>
    <scope>NUCLEOTIDE SEQUENCE [LARGE SCALE GENOMIC DNA]</scope>
    <source>
        <strain evidence="5 6">MUT 4182</strain>
    </source>
</reference>
<gene>
    <name evidence="5" type="ORF">M407DRAFT_26893</name>
</gene>
<feature type="region of interest" description="Disordered" evidence="3">
    <location>
        <begin position="965"/>
        <end position="998"/>
    </location>
</feature>
<dbReference type="STRING" id="1051891.A0A0C3QDI6"/>
<dbReference type="HOGENOM" id="CLU_008849_0_0_1"/>
<evidence type="ECO:0000313" key="5">
    <source>
        <dbReference type="EMBL" id="KIO23691.1"/>
    </source>
</evidence>
<dbReference type="InterPro" id="IPR011044">
    <property type="entry name" value="Quino_amine_DH_bsu"/>
</dbReference>
<keyword evidence="2" id="KW-0677">Repeat</keyword>
<dbReference type="GO" id="GO:0043161">
    <property type="term" value="P:proteasome-mediated ubiquitin-dependent protein catabolic process"/>
    <property type="evidence" value="ECO:0007669"/>
    <property type="project" value="TreeGrafter"/>
</dbReference>
<feature type="region of interest" description="Disordered" evidence="3">
    <location>
        <begin position="128"/>
        <end position="148"/>
    </location>
</feature>
<feature type="transmembrane region" description="Helical" evidence="4">
    <location>
        <begin position="285"/>
        <end position="304"/>
    </location>
</feature>
<evidence type="ECO:0000313" key="6">
    <source>
        <dbReference type="Proteomes" id="UP000054248"/>
    </source>
</evidence>
<dbReference type="AlphaFoldDB" id="A0A0C3QDI6"/>
<dbReference type="InterPro" id="IPR051350">
    <property type="entry name" value="WD_repeat-ST_regulator"/>
</dbReference>
<keyword evidence="4" id="KW-1133">Transmembrane helix</keyword>
<keyword evidence="4" id="KW-0472">Membrane</keyword>
<sequence>MAYVIVGNHSHDHKLLHNLLKAMELFMKDTDRRPEIPDDPEPLNENFHGDNRIQKECVYQFGCFKKSIHELDHRLDEFMRAVRSVGSSSQLILSTIELQRRMTDILEVFRSNAMSIYNGFAESASPELPDIFQSNSPHRTQKSSQDQKPFPELLADISEELGNFLKSLSDIPEFSDKKLTDSILAFEGWLIYRTGSLEDIQDQSQTRAMERYENSLMLEMIHYMRETGKALAHFAKDGVIAIKEAQDRSKEQLLNMSTVATFFSGVAATTFQYTSTEENSPLGQAVRALWVSSLILSIASAINSQLAMHWRSAMYRSPRSALPMWTLLCLNHTPLLFLVAAVLTFSIGLVGYTYSSTQGKLVTLSATALTSFTSLILLTVIVWEGGERWQASKFRRKGRWVDGRDLVNEPWQPYSNFKRFNAIIIRVALKSTRRLCLILLIPLGLLLGWISSCLQRLASAGGDRTNADEESKRLPPPAVSPERVIPELTFHNPSNSSLETSSIKIQPRFARRSTAPPGISQLKVETGNNVDEALESPPQTPGATARTSEKERFNKNAVRLIRSPASREKIKSVQMSPYESKTLRTVEPVSHLRPARGLGDVHDLIFSPDGKWLAASFANQWTEVWAVGDDFTRNAQFNTQPSCINWSPDSRYILAKQKDGVLIWSPNAGQKTSISRKKFEAIAWLSDGKDFAAIHERQVYIISGDTGATESRRTLSSRPLRMHDIASVPTASSSAKPRRLIIAVGSVQDQPWNEEIYQRFISLSFKFLSAPWQAMPVRPDDVQPQRRILIYDIDNQRVAAVVPVWGDARHVSVSRNGKYALVSYAAAAPPELWRIRISEQGSGAASLELYHLYLPTTGTTHTEGIASTTEFVGQARFGGEEDEYVVATTKKGEVYIWDTYSSELCHFVKDVRDGSTSQLMGIAWCPTNEERRVPMFGCGLGETEIVIWKGKGQDPSAEGRVVVELESDAPRPASSDAYVGPPKDKMGSQGLLRTQNIP</sequence>
<organism evidence="5 6">
    <name type="scientific">Tulasnella calospora MUT 4182</name>
    <dbReference type="NCBI Taxonomy" id="1051891"/>
    <lineage>
        <taxon>Eukaryota</taxon>
        <taxon>Fungi</taxon>
        <taxon>Dikarya</taxon>
        <taxon>Basidiomycota</taxon>
        <taxon>Agaricomycotina</taxon>
        <taxon>Agaricomycetes</taxon>
        <taxon>Cantharellales</taxon>
        <taxon>Tulasnellaceae</taxon>
        <taxon>Tulasnella</taxon>
    </lineage>
</organism>
<dbReference type="Gene3D" id="2.130.10.10">
    <property type="entry name" value="YVTN repeat-like/Quinoprotein amine dehydrogenase"/>
    <property type="match status" value="1"/>
</dbReference>
<reference evidence="6" key="2">
    <citation type="submission" date="2015-01" db="EMBL/GenBank/DDBJ databases">
        <title>Evolutionary Origins and Diversification of the Mycorrhizal Mutualists.</title>
        <authorList>
            <consortium name="DOE Joint Genome Institute"/>
            <consortium name="Mycorrhizal Genomics Consortium"/>
            <person name="Kohler A."/>
            <person name="Kuo A."/>
            <person name="Nagy L.G."/>
            <person name="Floudas D."/>
            <person name="Copeland A."/>
            <person name="Barry K.W."/>
            <person name="Cichocki N."/>
            <person name="Veneault-Fourrey C."/>
            <person name="LaButti K."/>
            <person name="Lindquist E.A."/>
            <person name="Lipzen A."/>
            <person name="Lundell T."/>
            <person name="Morin E."/>
            <person name="Murat C."/>
            <person name="Riley R."/>
            <person name="Ohm R."/>
            <person name="Sun H."/>
            <person name="Tunlid A."/>
            <person name="Henrissat B."/>
            <person name="Grigoriev I.V."/>
            <person name="Hibbett D.S."/>
            <person name="Martin F."/>
        </authorList>
    </citation>
    <scope>NUCLEOTIDE SEQUENCE [LARGE SCALE GENOMIC DNA]</scope>
    <source>
        <strain evidence="6">MUT 4182</strain>
    </source>
</reference>
<dbReference type="PANTHER" id="PTHR22838:SF0">
    <property type="entry name" value="WD REPEAT-CONTAINING PROTEIN 26"/>
    <property type="match status" value="1"/>
</dbReference>
<evidence type="ECO:0000256" key="3">
    <source>
        <dbReference type="SAM" id="MobiDB-lite"/>
    </source>
</evidence>
<feature type="transmembrane region" description="Helical" evidence="4">
    <location>
        <begin position="435"/>
        <end position="452"/>
    </location>
</feature>
<feature type="transmembrane region" description="Helical" evidence="4">
    <location>
        <begin position="361"/>
        <end position="383"/>
    </location>
</feature>
<evidence type="ECO:0000256" key="2">
    <source>
        <dbReference type="ARBA" id="ARBA00022737"/>
    </source>
</evidence>
<keyword evidence="6" id="KW-1185">Reference proteome</keyword>
<feature type="region of interest" description="Disordered" evidence="3">
    <location>
        <begin position="489"/>
        <end position="551"/>
    </location>
</feature>
<feature type="region of interest" description="Disordered" evidence="3">
    <location>
        <begin position="462"/>
        <end position="481"/>
    </location>
</feature>
<dbReference type="OrthoDB" id="3220841at2759"/>
<feature type="compositionally biased region" description="Polar residues" evidence="3">
    <location>
        <begin position="491"/>
        <end position="504"/>
    </location>
</feature>
<dbReference type="EMBL" id="KN823079">
    <property type="protein sequence ID" value="KIO23691.1"/>
    <property type="molecule type" value="Genomic_DNA"/>
</dbReference>
<proteinExistence type="predicted"/>
<accession>A0A0C3QDI6</accession>
<dbReference type="Proteomes" id="UP000054248">
    <property type="component" value="Unassembled WGS sequence"/>
</dbReference>
<dbReference type="GO" id="GO:0034657">
    <property type="term" value="C:GID complex"/>
    <property type="evidence" value="ECO:0007669"/>
    <property type="project" value="TreeGrafter"/>
</dbReference>
<dbReference type="InterPro" id="IPR015943">
    <property type="entry name" value="WD40/YVTN_repeat-like_dom_sf"/>
</dbReference>